<accession>A0A4Y8LRD1</accession>
<protein>
    <submittedName>
        <fullName evidence="1">Uncharacterized protein</fullName>
    </submittedName>
</protein>
<gene>
    <name evidence="1" type="ORF">E2980_17425</name>
</gene>
<dbReference type="AlphaFoldDB" id="A0A4Y8LRD1"/>
<comment type="caution">
    <text evidence="1">The sequence shown here is derived from an EMBL/GenBank/DDBJ whole genome shotgun (WGS) entry which is preliminary data.</text>
</comment>
<sequence>MPIRGHYLSLLRQLHFANVAVIDGASLSSGERHDLDDEASAPLIRRSEKATEHTIPGYTRMPILLCRTGFPLAQQKAAPHSNWWRQSANPFHLLTSENQQGHISSVIGVLITLAI</sequence>
<dbReference type="Proteomes" id="UP000297900">
    <property type="component" value="Unassembled WGS sequence"/>
</dbReference>
<dbReference type="RefSeq" id="WP_167747167.1">
    <property type="nucleotide sequence ID" value="NZ_SOMN01000029.1"/>
</dbReference>
<dbReference type="EMBL" id="SOMN01000029">
    <property type="protein sequence ID" value="TFE23991.1"/>
    <property type="molecule type" value="Genomic_DNA"/>
</dbReference>
<reference evidence="1 2" key="1">
    <citation type="submission" date="2019-03" db="EMBL/GenBank/DDBJ databases">
        <title>Cohnella endophytica sp. nov., a novel endophytic bacterium isolated from bark of Sonneratia apetala.</title>
        <authorList>
            <person name="Tuo L."/>
        </authorList>
    </citation>
    <scope>NUCLEOTIDE SEQUENCE [LARGE SCALE GENOMIC DNA]</scope>
    <source>
        <strain evidence="1 2">CCTCC AB 208254</strain>
    </source>
</reference>
<name>A0A4Y8LRD1_9BACL</name>
<evidence type="ECO:0000313" key="1">
    <source>
        <dbReference type="EMBL" id="TFE23991.1"/>
    </source>
</evidence>
<keyword evidence="2" id="KW-1185">Reference proteome</keyword>
<organism evidence="1 2">
    <name type="scientific">Cohnella luojiensis</name>
    <dbReference type="NCBI Taxonomy" id="652876"/>
    <lineage>
        <taxon>Bacteria</taxon>
        <taxon>Bacillati</taxon>
        <taxon>Bacillota</taxon>
        <taxon>Bacilli</taxon>
        <taxon>Bacillales</taxon>
        <taxon>Paenibacillaceae</taxon>
        <taxon>Cohnella</taxon>
    </lineage>
</organism>
<proteinExistence type="predicted"/>
<evidence type="ECO:0000313" key="2">
    <source>
        <dbReference type="Proteomes" id="UP000297900"/>
    </source>
</evidence>